<dbReference type="InterPro" id="IPR005511">
    <property type="entry name" value="SMP-30"/>
</dbReference>
<evidence type="ECO:0000313" key="4">
    <source>
        <dbReference type="Proteomes" id="UP001499933"/>
    </source>
</evidence>
<evidence type="ECO:0000313" key="3">
    <source>
        <dbReference type="EMBL" id="GAA1963954.1"/>
    </source>
</evidence>
<accession>A0ABP5CJA8</accession>
<proteinExistence type="inferred from homology"/>
<dbReference type="Pfam" id="PF08450">
    <property type="entry name" value="SGL"/>
    <property type="match status" value="1"/>
</dbReference>
<evidence type="ECO:0000259" key="2">
    <source>
        <dbReference type="Pfam" id="PF08450"/>
    </source>
</evidence>
<feature type="domain" description="SMP-30/Gluconolactonase/LRE-like region" evidence="2">
    <location>
        <begin position="17"/>
        <end position="257"/>
    </location>
</feature>
<dbReference type="PRINTS" id="PR01790">
    <property type="entry name" value="SMP30FAMILY"/>
</dbReference>
<evidence type="ECO:0000256" key="1">
    <source>
        <dbReference type="ARBA" id="ARBA00008853"/>
    </source>
</evidence>
<dbReference type="InterPro" id="IPR013658">
    <property type="entry name" value="SGL"/>
</dbReference>
<dbReference type="EMBL" id="BAAAOG010000006">
    <property type="protein sequence ID" value="GAA1963954.1"/>
    <property type="molecule type" value="Genomic_DNA"/>
</dbReference>
<dbReference type="SUPFAM" id="SSF63829">
    <property type="entry name" value="Calcium-dependent phosphotriesterase"/>
    <property type="match status" value="1"/>
</dbReference>
<comment type="similarity">
    <text evidence="1">Belongs to the SMP-30/CGR1 family.</text>
</comment>
<organism evidence="3 4">
    <name type="scientific">Microbacterium deminutum</name>
    <dbReference type="NCBI Taxonomy" id="344164"/>
    <lineage>
        <taxon>Bacteria</taxon>
        <taxon>Bacillati</taxon>
        <taxon>Actinomycetota</taxon>
        <taxon>Actinomycetes</taxon>
        <taxon>Micrococcales</taxon>
        <taxon>Microbacteriaceae</taxon>
        <taxon>Microbacterium</taxon>
    </lineage>
</organism>
<dbReference type="InterPro" id="IPR011042">
    <property type="entry name" value="6-blade_b-propeller_TolB-like"/>
</dbReference>
<dbReference type="Proteomes" id="UP001499933">
    <property type="component" value="Unassembled WGS sequence"/>
</dbReference>
<gene>
    <name evidence="3" type="ORF">GCM10009776_28420</name>
</gene>
<name>A0ABP5CJA8_9MICO</name>
<keyword evidence="4" id="KW-1185">Reference proteome</keyword>
<dbReference type="PANTHER" id="PTHR10907">
    <property type="entry name" value="REGUCALCIN"/>
    <property type="match status" value="1"/>
</dbReference>
<reference evidence="4" key="1">
    <citation type="journal article" date="2019" name="Int. J. Syst. Evol. Microbiol.">
        <title>The Global Catalogue of Microorganisms (GCM) 10K type strain sequencing project: providing services to taxonomists for standard genome sequencing and annotation.</title>
        <authorList>
            <consortium name="The Broad Institute Genomics Platform"/>
            <consortium name="The Broad Institute Genome Sequencing Center for Infectious Disease"/>
            <person name="Wu L."/>
            <person name="Ma J."/>
        </authorList>
    </citation>
    <scope>NUCLEOTIDE SEQUENCE [LARGE SCALE GENOMIC DNA]</scope>
    <source>
        <strain evidence="4">JCM 14901</strain>
    </source>
</reference>
<comment type="caution">
    <text evidence="3">The sequence shown here is derived from an EMBL/GenBank/DDBJ whole genome shotgun (WGS) entry which is preliminary data.</text>
</comment>
<dbReference type="PANTHER" id="PTHR10907:SF47">
    <property type="entry name" value="REGUCALCIN"/>
    <property type="match status" value="1"/>
</dbReference>
<protein>
    <submittedName>
        <fullName evidence="3">CBU_1789 family Dot/Icm type IV secretion system effector</fullName>
    </submittedName>
</protein>
<dbReference type="Gene3D" id="2.120.10.30">
    <property type="entry name" value="TolB, C-terminal domain"/>
    <property type="match status" value="1"/>
</dbReference>
<dbReference type="RefSeq" id="WP_344095751.1">
    <property type="nucleotide sequence ID" value="NZ_BAAAOG010000006.1"/>
</dbReference>
<sequence length="290" mass="30633">MLEQIQIDVAVSRRTECGEGPLWDAAAGAVHWVDIIKGEILTTAFATGATKVLAYPSMVGAAAPRVGGGFVAAVTTGFVGIAADGTVDQRDDCLPDGVRMNDAKTDPNGVFWAGSCAGDFADGKGGLWRLDENWQASLVLPGLTQPNGMGWSPAGDVFYLVETQARRLYRFAFDLATSELDPTPTLLIDSDGFPEGLPDGLAVDEDGHLWIAMFAGSAVHEFTPEGELVRSVAIPTLQTTSCMFVGPQRDELWVTSAGWQLSPEDDPEAGSTFRVTGLGATGLPTPPFRG</sequence>